<dbReference type="EMBL" id="QKZT01000011">
    <property type="protein sequence ID" value="PZX50615.1"/>
    <property type="molecule type" value="Genomic_DNA"/>
</dbReference>
<protein>
    <submittedName>
        <fullName evidence="3">Uncharacterized protein</fullName>
    </submittedName>
</protein>
<feature type="transmembrane region" description="Helical" evidence="2">
    <location>
        <begin position="47"/>
        <end position="66"/>
    </location>
</feature>
<feature type="region of interest" description="Disordered" evidence="1">
    <location>
        <begin position="1"/>
        <end position="24"/>
    </location>
</feature>
<sequence length="94" mass="10491">MEHWTDKAVDSVKGMQRASPPEDAFSKIQGRISATELRAVPEKRPSMMAIAAAIALLISCNLYVVVDYFSSNNTQAEMELQYEGLLSDFNLYSE</sequence>
<proteinExistence type="predicted"/>
<evidence type="ECO:0000256" key="2">
    <source>
        <dbReference type="SAM" id="Phobius"/>
    </source>
</evidence>
<keyword evidence="2" id="KW-0472">Membrane</keyword>
<comment type="caution">
    <text evidence="3">The sequence shown here is derived from an EMBL/GenBank/DDBJ whole genome shotgun (WGS) entry which is preliminary data.</text>
</comment>
<dbReference type="RefSeq" id="WP_146260475.1">
    <property type="nucleotide sequence ID" value="NZ_QKZT01000011.1"/>
</dbReference>
<keyword evidence="2" id="KW-1133">Transmembrane helix</keyword>
<gene>
    <name evidence="3" type="ORF">LV85_02722</name>
</gene>
<dbReference type="AlphaFoldDB" id="A0A2W7RIN2"/>
<dbReference type="Proteomes" id="UP000248882">
    <property type="component" value="Unassembled WGS sequence"/>
</dbReference>
<evidence type="ECO:0000256" key="1">
    <source>
        <dbReference type="SAM" id="MobiDB-lite"/>
    </source>
</evidence>
<accession>A0A2W7RIN2</accession>
<evidence type="ECO:0000313" key="4">
    <source>
        <dbReference type="Proteomes" id="UP000248882"/>
    </source>
</evidence>
<keyword evidence="2" id="KW-0812">Transmembrane</keyword>
<dbReference type="OrthoDB" id="982742at2"/>
<organism evidence="3 4">
    <name type="scientific">Algoriphagus chordae</name>
    <dbReference type="NCBI Taxonomy" id="237019"/>
    <lineage>
        <taxon>Bacteria</taxon>
        <taxon>Pseudomonadati</taxon>
        <taxon>Bacteroidota</taxon>
        <taxon>Cytophagia</taxon>
        <taxon>Cytophagales</taxon>
        <taxon>Cyclobacteriaceae</taxon>
        <taxon>Algoriphagus</taxon>
    </lineage>
</organism>
<feature type="compositionally biased region" description="Basic and acidic residues" evidence="1">
    <location>
        <begin position="1"/>
        <end position="10"/>
    </location>
</feature>
<reference evidence="3 4" key="1">
    <citation type="submission" date="2018-06" db="EMBL/GenBank/DDBJ databases">
        <title>Genomic Encyclopedia of Archaeal and Bacterial Type Strains, Phase II (KMG-II): from individual species to whole genera.</title>
        <authorList>
            <person name="Goeker M."/>
        </authorList>
    </citation>
    <scope>NUCLEOTIDE SEQUENCE [LARGE SCALE GENOMIC DNA]</scope>
    <source>
        <strain evidence="3 4">DSM 19830</strain>
    </source>
</reference>
<name>A0A2W7RIN2_9BACT</name>
<keyword evidence="4" id="KW-1185">Reference proteome</keyword>
<evidence type="ECO:0000313" key="3">
    <source>
        <dbReference type="EMBL" id="PZX50615.1"/>
    </source>
</evidence>